<feature type="signal peptide" evidence="1">
    <location>
        <begin position="1"/>
        <end position="16"/>
    </location>
</feature>
<keyword evidence="3" id="KW-1185">Reference proteome</keyword>
<dbReference type="AlphaFoldDB" id="A0A2P5DHQ3"/>
<dbReference type="Proteomes" id="UP000237105">
    <property type="component" value="Unassembled WGS sequence"/>
</dbReference>
<organism evidence="2 3">
    <name type="scientific">Parasponia andersonii</name>
    <name type="common">Sponia andersonii</name>
    <dbReference type="NCBI Taxonomy" id="3476"/>
    <lineage>
        <taxon>Eukaryota</taxon>
        <taxon>Viridiplantae</taxon>
        <taxon>Streptophyta</taxon>
        <taxon>Embryophyta</taxon>
        <taxon>Tracheophyta</taxon>
        <taxon>Spermatophyta</taxon>
        <taxon>Magnoliopsida</taxon>
        <taxon>eudicotyledons</taxon>
        <taxon>Gunneridae</taxon>
        <taxon>Pentapetalae</taxon>
        <taxon>rosids</taxon>
        <taxon>fabids</taxon>
        <taxon>Rosales</taxon>
        <taxon>Cannabaceae</taxon>
        <taxon>Parasponia</taxon>
    </lineage>
</organism>
<accession>A0A2P5DHQ3</accession>
<keyword evidence="1" id="KW-0732">Signal</keyword>
<comment type="caution">
    <text evidence="2">The sequence shown here is derived from an EMBL/GenBank/DDBJ whole genome shotgun (WGS) entry which is preliminary data.</text>
</comment>
<reference evidence="3" key="1">
    <citation type="submission" date="2016-06" db="EMBL/GenBank/DDBJ databases">
        <title>Parallel loss of symbiosis genes in relatives of nitrogen-fixing non-legume Parasponia.</title>
        <authorList>
            <person name="Van Velzen R."/>
            <person name="Holmer R."/>
            <person name="Bu F."/>
            <person name="Rutten L."/>
            <person name="Van Zeijl A."/>
            <person name="Liu W."/>
            <person name="Santuari L."/>
            <person name="Cao Q."/>
            <person name="Sharma T."/>
            <person name="Shen D."/>
            <person name="Roswanjaya Y."/>
            <person name="Wardhani T."/>
            <person name="Kalhor M.S."/>
            <person name="Jansen J."/>
            <person name="Van den Hoogen J."/>
            <person name="Gungor B."/>
            <person name="Hartog M."/>
            <person name="Hontelez J."/>
            <person name="Verver J."/>
            <person name="Yang W.-C."/>
            <person name="Schijlen E."/>
            <person name="Repin R."/>
            <person name="Schilthuizen M."/>
            <person name="Schranz E."/>
            <person name="Heidstra R."/>
            <person name="Miyata K."/>
            <person name="Fedorova E."/>
            <person name="Kohlen W."/>
            <person name="Bisseling T."/>
            <person name="Smit S."/>
            <person name="Geurts R."/>
        </authorList>
    </citation>
    <scope>NUCLEOTIDE SEQUENCE [LARGE SCALE GENOMIC DNA]</scope>
    <source>
        <strain evidence="3">cv. WU1-14</strain>
    </source>
</reference>
<evidence type="ECO:0000313" key="3">
    <source>
        <dbReference type="Proteomes" id="UP000237105"/>
    </source>
</evidence>
<proteinExistence type="predicted"/>
<protein>
    <recommendedName>
        <fullName evidence="4">Secreted protein</fullName>
    </recommendedName>
</protein>
<gene>
    <name evidence="2" type="ORF">PanWU01x14_062860</name>
</gene>
<feature type="chain" id="PRO_5015109837" description="Secreted protein" evidence="1">
    <location>
        <begin position="17"/>
        <end position="112"/>
    </location>
</feature>
<sequence length="112" mass="12459">MIAIIFFLDFLSTTTTEVWTITTASDRKRANESKMKKVTNSSLGPIRTSPFERVGSIFVGSWGYRPGTWNRAAKATVAMRTATTVVELIALLSPSKCILLSRLTIPRTCFRV</sequence>
<dbReference type="EMBL" id="JXTB01000037">
    <property type="protein sequence ID" value="PON72817.1"/>
    <property type="molecule type" value="Genomic_DNA"/>
</dbReference>
<evidence type="ECO:0008006" key="4">
    <source>
        <dbReference type="Google" id="ProtNLM"/>
    </source>
</evidence>
<evidence type="ECO:0000256" key="1">
    <source>
        <dbReference type="SAM" id="SignalP"/>
    </source>
</evidence>
<evidence type="ECO:0000313" key="2">
    <source>
        <dbReference type="EMBL" id="PON72817.1"/>
    </source>
</evidence>
<name>A0A2P5DHQ3_PARAD</name>